<feature type="region of interest" description="Disordered" evidence="6">
    <location>
        <begin position="71"/>
        <end position="95"/>
    </location>
</feature>
<keyword evidence="8" id="KW-1185">Reference proteome</keyword>
<evidence type="ECO:0000256" key="1">
    <source>
        <dbReference type="ARBA" id="ARBA00004123"/>
    </source>
</evidence>
<keyword evidence="4" id="KW-0862">Zinc</keyword>
<dbReference type="EMBL" id="SSOP01000340">
    <property type="protein sequence ID" value="KAB5588959.1"/>
    <property type="molecule type" value="Genomic_DNA"/>
</dbReference>
<dbReference type="PANTHER" id="PTHR46481">
    <property type="entry name" value="ZINC FINGER BED DOMAIN-CONTAINING PROTEIN 4"/>
    <property type="match status" value="1"/>
</dbReference>
<feature type="compositionally biased region" description="Acidic residues" evidence="6">
    <location>
        <begin position="975"/>
        <end position="987"/>
    </location>
</feature>
<proteinExistence type="predicted"/>
<dbReference type="GO" id="GO:0008270">
    <property type="term" value="F:zinc ion binding"/>
    <property type="evidence" value="ECO:0007669"/>
    <property type="project" value="UniProtKB-KW"/>
</dbReference>
<name>A0A5N5QBE8_9AGAM</name>
<keyword evidence="3" id="KW-0863">Zinc-finger</keyword>
<dbReference type="OrthoDB" id="3270520at2759"/>
<evidence type="ECO:0000313" key="8">
    <source>
        <dbReference type="Proteomes" id="UP000383932"/>
    </source>
</evidence>
<keyword evidence="2" id="KW-0479">Metal-binding</keyword>
<protein>
    <submittedName>
        <fullName evidence="7">HAT family dimerization protein</fullName>
    </submittedName>
</protein>
<feature type="region of interest" description="Disordered" evidence="6">
    <location>
        <begin position="961"/>
        <end position="991"/>
    </location>
</feature>
<dbReference type="PANTHER" id="PTHR46481:SF10">
    <property type="entry name" value="ZINC FINGER BED DOMAIN-CONTAINING PROTEIN 39"/>
    <property type="match status" value="1"/>
</dbReference>
<dbReference type="InterPro" id="IPR052035">
    <property type="entry name" value="ZnF_BED_domain_contain"/>
</dbReference>
<dbReference type="SUPFAM" id="SSF53098">
    <property type="entry name" value="Ribonuclease H-like"/>
    <property type="match status" value="1"/>
</dbReference>
<organism evidence="7 8">
    <name type="scientific">Ceratobasidium theobromae</name>
    <dbReference type="NCBI Taxonomy" id="1582974"/>
    <lineage>
        <taxon>Eukaryota</taxon>
        <taxon>Fungi</taxon>
        <taxon>Dikarya</taxon>
        <taxon>Basidiomycota</taxon>
        <taxon>Agaricomycotina</taxon>
        <taxon>Agaricomycetes</taxon>
        <taxon>Cantharellales</taxon>
        <taxon>Ceratobasidiaceae</taxon>
        <taxon>Ceratobasidium</taxon>
    </lineage>
</organism>
<evidence type="ECO:0000256" key="6">
    <source>
        <dbReference type="SAM" id="MobiDB-lite"/>
    </source>
</evidence>
<evidence type="ECO:0000256" key="4">
    <source>
        <dbReference type="ARBA" id="ARBA00022833"/>
    </source>
</evidence>
<evidence type="ECO:0000256" key="2">
    <source>
        <dbReference type="ARBA" id="ARBA00022723"/>
    </source>
</evidence>
<comment type="caution">
    <text evidence="7">The sequence shown here is derived from an EMBL/GenBank/DDBJ whole genome shotgun (WGS) entry which is preliminary data.</text>
</comment>
<dbReference type="InterPro" id="IPR012337">
    <property type="entry name" value="RNaseH-like_sf"/>
</dbReference>
<keyword evidence="5" id="KW-0539">Nucleus</keyword>
<feature type="region of interest" description="Disordered" evidence="6">
    <location>
        <begin position="20"/>
        <end position="44"/>
    </location>
</feature>
<comment type="subcellular location">
    <subcellularLocation>
        <location evidence="1">Nucleus</location>
    </subcellularLocation>
</comment>
<reference evidence="7 8" key="1">
    <citation type="journal article" date="2019" name="Fungal Biol. Biotechnol.">
        <title>Draft genome sequence of fastidious pathogen Ceratobasidium theobromae, which causes vascular-streak dieback in Theobroma cacao.</title>
        <authorList>
            <person name="Ali S.S."/>
            <person name="Asman A."/>
            <person name="Shao J."/>
            <person name="Firmansyah A.P."/>
            <person name="Susilo A.W."/>
            <person name="Rosmana A."/>
            <person name="McMahon P."/>
            <person name="Junaid M."/>
            <person name="Guest D."/>
            <person name="Kheng T.Y."/>
            <person name="Meinhardt L.W."/>
            <person name="Bailey B.A."/>
        </authorList>
    </citation>
    <scope>NUCLEOTIDE SEQUENCE [LARGE SCALE GENOMIC DNA]</scope>
    <source>
        <strain evidence="7 8">CT2</strain>
    </source>
</reference>
<dbReference type="AlphaFoldDB" id="A0A5N5QBE8"/>
<feature type="compositionally biased region" description="Polar residues" evidence="6">
    <location>
        <begin position="74"/>
        <end position="85"/>
    </location>
</feature>
<dbReference type="Proteomes" id="UP000383932">
    <property type="component" value="Unassembled WGS sequence"/>
</dbReference>
<evidence type="ECO:0000256" key="5">
    <source>
        <dbReference type="ARBA" id="ARBA00023242"/>
    </source>
</evidence>
<gene>
    <name evidence="7" type="ORF">CTheo_7604</name>
</gene>
<dbReference type="GO" id="GO:0005634">
    <property type="term" value="C:nucleus"/>
    <property type="evidence" value="ECO:0007669"/>
    <property type="project" value="UniProtKB-SubCell"/>
</dbReference>
<accession>A0A5N5QBE8</accession>
<feature type="compositionally biased region" description="Polar residues" evidence="6">
    <location>
        <begin position="21"/>
        <end position="43"/>
    </location>
</feature>
<evidence type="ECO:0000313" key="7">
    <source>
        <dbReference type="EMBL" id="KAB5588959.1"/>
    </source>
</evidence>
<sequence>MASTPPPGKSKPGFFKRLSKAIQQASPSRPQISQEISASTVSLSPPAETSAIAAAMQRSHPISSSISNIPVLTAQPTDPSTQHGASSLPDHTELKIDQPGLKPALQALQKAASVFPPLKPAIDALISCLSATTKNKSEYETLLSELEMLADFLAQHKETSASFQNSGSLKHIAFSIEQEANLIAGKKTRSTGGRLRNAEMYEDDIVGHLRQIESLFRQLQVNVTLSTQSIAKAHLVDTQLEKLNPSKLARYDSEQSKDMARRMCTEKTRVDVLKGLGDWSHDPSLADMYWMNGMAAVYSLRTLVIPSTGMEQNFRQRNWAWELFYYDGSKYLRNKSHRNAWCKGCLRFRSIALKEEDELQVLSGKIEMIRSGEEHEQQALNDVDPICGKIYKLHSHLARCPHVDRKARHRALLDQARPSCNRNSAVLPIDRPNLEPPVGQQEWFDRALCRTAVSAGWSWNSLNDPEFVSMMKVLQPGLKIPDRRTLSGRILNQEVDRVVGNLKTLVKGHLATGMCDGWKNVAKTSLVASMITVNYQAHITHIRDVSASWKTAGNLLSIVIEEIKYAEDLGAKIVAWCSDASGESRAMRHRLYALMPRLITLDCYAHQINLVVGDLFKHVEGMAGIANNANKIIKWFNNHSFALGMLRQCQEIEYGRTFALIAAVLTRWTTHYCSVARLLEVVNALIICVMRHEATLLESAGPANSEGQKAAKEVFAFVKDLKFWEGVTRMKTLLQPLAVAANITQASDTRLDHVVVTMGNLYDIFSKEEIPEHARTVILESLEKRWAKSDQDAFIAAIYFNPFYKHHLFNPEELALRPLGLYSMLKRLFARVFPDEILHLGNFLNSNELYASGKGVFSDEHMYLQELQEQSGTDNAHITLLHIWGNLAAAGPKSGVQQFAQLAECILSIVPNSAGCERLFSQMGIAHTKLRNRLTMNSSCKIVQLKMDLWAGHKCEGLVQPRSQRHYGQPSMPVFDEEDLQDDDDVPQLDPDAHNLIGDLIADADADEDLHDESEQGDGNNGTDKDIEVEEERDIREHPRDHALPRIIFRWTGEISLARLFDYSPRTGNENSWSNARGIWLGGVANLESEIHHYGLADAFGETNDVEMND</sequence>
<evidence type="ECO:0000256" key="3">
    <source>
        <dbReference type="ARBA" id="ARBA00022771"/>
    </source>
</evidence>